<name>A0A6B1G403_9CHLR</name>
<protein>
    <submittedName>
        <fullName evidence="2">Uncharacterized protein</fullName>
    </submittedName>
</protein>
<accession>A0A6B1G403</accession>
<dbReference type="AlphaFoldDB" id="A0A6B1G403"/>
<comment type="caution">
    <text evidence="2">The sequence shown here is derived from an EMBL/GenBank/DDBJ whole genome shotgun (WGS) entry which is preliminary data.</text>
</comment>
<keyword evidence="1" id="KW-0812">Transmembrane</keyword>
<evidence type="ECO:0000313" key="2">
    <source>
        <dbReference type="EMBL" id="MYH63048.1"/>
    </source>
</evidence>
<sequence length="64" mass="6949">MKRKTIASFALVASIIIVLMGLLGFDDFAGVFIMESIVEPVCCWLPALIFSGAIVTSEGCKRLR</sequence>
<reference evidence="2" key="1">
    <citation type="submission" date="2019-09" db="EMBL/GenBank/DDBJ databases">
        <title>Characterisation of the sponge microbiome using genome-centric metagenomics.</title>
        <authorList>
            <person name="Engelberts J.P."/>
            <person name="Robbins S.J."/>
            <person name="De Goeij J.M."/>
            <person name="Aranda M."/>
            <person name="Bell S.C."/>
            <person name="Webster N.S."/>
        </authorList>
    </citation>
    <scope>NUCLEOTIDE SEQUENCE</scope>
    <source>
        <strain evidence="2">SB0675_bin_29</strain>
    </source>
</reference>
<evidence type="ECO:0000256" key="1">
    <source>
        <dbReference type="SAM" id="Phobius"/>
    </source>
</evidence>
<feature type="transmembrane region" description="Helical" evidence="1">
    <location>
        <begin position="37"/>
        <end position="56"/>
    </location>
</feature>
<keyword evidence="1" id="KW-0472">Membrane</keyword>
<dbReference type="EMBL" id="VYDA01000537">
    <property type="protein sequence ID" value="MYH63048.1"/>
    <property type="molecule type" value="Genomic_DNA"/>
</dbReference>
<feature type="transmembrane region" description="Helical" evidence="1">
    <location>
        <begin position="7"/>
        <end position="25"/>
    </location>
</feature>
<gene>
    <name evidence="2" type="ORF">F4148_15255</name>
</gene>
<proteinExistence type="predicted"/>
<keyword evidence="1" id="KW-1133">Transmembrane helix</keyword>
<organism evidence="2">
    <name type="scientific">Caldilineaceae bacterium SB0675_bin_29</name>
    <dbReference type="NCBI Taxonomy" id="2605266"/>
    <lineage>
        <taxon>Bacteria</taxon>
        <taxon>Bacillati</taxon>
        <taxon>Chloroflexota</taxon>
        <taxon>Caldilineae</taxon>
        <taxon>Caldilineales</taxon>
        <taxon>Caldilineaceae</taxon>
    </lineage>
</organism>